<evidence type="ECO:0000313" key="2">
    <source>
        <dbReference type="Proteomes" id="UP000027222"/>
    </source>
</evidence>
<keyword evidence="2" id="KW-1185">Reference proteome</keyword>
<evidence type="ECO:0008006" key="3">
    <source>
        <dbReference type="Google" id="ProtNLM"/>
    </source>
</evidence>
<dbReference type="OrthoDB" id="414463at2759"/>
<dbReference type="InterPro" id="IPR031100">
    <property type="entry name" value="LOG_fam"/>
</dbReference>
<accession>A0A067TNM8</accession>
<dbReference type="HOGENOM" id="CLU_058336_1_1_1"/>
<dbReference type="STRING" id="685588.A0A067TNM8"/>
<dbReference type="InterPro" id="IPR005269">
    <property type="entry name" value="LOG"/>
</dbReference>
<dbReference type="EMBL" id="KL142370">
    <property type="protein sequence ID" value="KDR81489.1"/>
    <property type="molecule type" value="Genomic_DNA"/>
</dbReference>
<sequence>MPLDCSARSTIAVYCGSSTGQHRAFSAAAHSLGVALSAADRSLVYGGGSKGIMGIVSGSVLRNGGKVVGVLPRAMVAEGGEGEKVGNANVHLNEVGREKVETILVDSMHERKVEMAKRADGFVGLPGGFGTFEEVLEVTTWSQLGIHDKPVILLNVLSFWDPLRTLIKNSIDAGFIKPASERLIIFIDGPPRLEDHELFDWGNAAIEALDNWKRGQTKPLFEWPNRMDASYNRT</sequence>
<dbReference type="Proteomes" id="UP000027222">
    <property type="component" value="Unassembled WGS sequence"/>
</dbReference>
<name>A0A067TNM8_GALM3</name>
<dbReference type="SUPFAM" id="SSF102405">
    <property type="entry name" value="MCP/YpsA-like"/>
    <property type="match status" value="1"/>
</dbReference>
<dbReference type="GO" id="GO:0016787">
    <property type="term" value="F:hydrolase activity"/>
    <property type="evidence" value="ECO:0007669"/>
    <property type="project" value="InterPro"/>
</dbReference>
<dbReference type="Pfam" id="PF03641">
    <property type="entry name" value="Lysine_decarbox"/>
    <property type="match status" value="1"/>
</dbReference>
<dbReference type="Gene3D" id="3.40.50.450">
    <property type="match status" value="1"/>
</dbReference>
<organism evidence="1 2">
    <name type="scientific">Galerina marginata (strain CBS 339.88)</name>
    <dbReference type="NCBI Taxonomy" id="685588"/>
    <lineage>
        <taxon>Eukaryota</taxon>
        <taxon>Fungi</taxon>
        <taxon>Dikarya</taxon>
        <taxon>Basidiomycota</taxon>
        <taxon>Agaricomycotina</taxon>
        <taxon>Agaricomycetes</taxon>
        <taxon>Agaricomycetidae</taxon>
        <taxon>Agaricales</taxon>
        <taxon>Agaricineae</taxon>
        <taxon>Strophariaceae</taxon>
        <taxon>Galerina</taxon>
    </lineage>
</organism>
<reference evidence="2" key="1">
    <citation type="journal article" date="2014" name="Proc. Natl. Acad. Sci. U.S.A.">
        <title>Extensive sampling of basidiomycete genomes demonstrates inadequacy of the white-rot/brown-rot paradigm for wood decay fungi.</title>
        <authorList>
            <person name="Riley R."/>
            <person name="Salamov A.A."/>
            <person name="Brown D.W."/>
            <person name="Nagy L.G."/>
            <person name="Floudas D."/>
            <person name="Held B.W."/>
            <person name="Levasseur A."/>
            <person name="Lombard V."/>
            <person name="Morin E."/>
            <person name="Otillar R."/>
            <person name="Lindquist E.A."/>
            <person name="Sun H."/>
            <person name="LaButti K.M."/>
            <person name="Schmutz J."/>
            <person name="Jabbour D."/>
            <person name="Luo H."/>
            <person name="Baker S.E."/>
            <person name="Pisabarro A.G."/>
            <person name="Walton J.D."/>
            <person name="Blanchette R.A."/>
            <person name="Henrissat B."/>
            <person name="Martin F."/>
            <person name="Cullen D."/>
            <person name="Hibbett D.S."/>
            <person name="Grigoriev I.V."/>
        </authorList>
    </citation>
    <scope>NUCLEOTIDE SEQUENCE [LARGE SCALE GENOMIC DNA]</scope>
    <source>
        <strain evidence="2">CBS 339.88</strain>
    </source>
</reference>
<proteinExistence type="predicted"/>
<gene>
    <name evidence="1" type="ORF">GALMADRAFT_134921</name>
</gene>
<dbReference type="GO" id="GO:0009691">
    <property type="term" value="P:cytokinin biosynthetic process"/>
    <property type="evidence" value="ECO:0007669"/>
    <property type="project" value="InterPro"/>
</dbReference>
<evidence type="ECO:0000313" key="1">
    <source>
        <dbReference type="EMBL" id="KDR81489.1"/>
    </source>
</evidence>
<dbReference type="AlphaFoldDB" id="A0A067TNM8"/>
<dbReference type="NCBIfam" id="TIGR00730">
    <property type="entry name" value="Rossman fold protein, TIGR00730 family"/>
    <property type="match status" value="1"/>
</dbReference>
<dbReference type="PANTHER" id="PTHR31223">
    <property type="entry name" value="LOG FAMILY PROTEIN YJL055W"/>
    <property type="match status" value="1"/>
</dbReference>
<protein>
    <recommendedName>
        <fullName evidence="3">Cytokinin riboside 5'-monophosphate phosphoribohydrolase</fullName>
    </recommendedName>
</protein>